<evidence type="ECO:0000313" key="8">
    <source>
        <dbReference type="EMBL" id="GAA3889397.1"/>
    </source>
</evidence>
<dbReference type="CDD" id="cd04848">
    <property type="entry name" value="Peptidases_S8_Autotransporter_serine_protease_like"/>
    <property type="match status" value="1"/>
</dbReference>
<evidence type="ECO:0000256" key="4">
    <source>
        <dbReference type="ARBA" id="ARBA00022801"/>
    </source>
</evidence>
<reference evidence="9" key="1">
    <citation type="journal article" date="2019" name="Int. J. Syst. Evol. Microbiol.">
        <title>The Global Catalogue of Microorganisms (GCM) 10K type strain sequencing project: providing services to taxonomists for standard genome sequencing and annotation.</title>
        <authorList>
            <consortium name="The Broad Institute Genomics Platform"/>
            <consortium name="The Broad Institute Genome Sequencing Center for Infectious Disease"/>
            <person name="Wu L."/>
            <person name="Ma J."/>
        </authorList>
    </citation>
    <scope>NUCLEOTIDE SEQUENCE [LARGE SCALE GENOMIC DNA]</scope>
    <source>
        <strain evidence="9">JCM 17543</strain>
    </source>
</reference>
<evidence type="ECO:0000313" key="9">
    <source>
        <dbReference type="Proteomes" id="UP001500827"/>
    </source>
</evidence>
<dbReference type="SUPFAM" id="SSF52743">
    <property type="entry name" value="Subtilisin-like"/>
    <property type="match status" value="1"/>
</dbReference>
<dbReference type="InterPro" id="IPR015500">
    <property type="entry name" value="Peptidase_S8_subtilisin-rel"/>
</dbReference>
<gene>
    <name evidence="8" type="ORF">GCM10022276_05620</name>
</gene>
<keyword evidence="2" id="KW-0645">Protease</keyword>
<keyword evidence="5" id="KW-0720">Serine protease</keyword>
<dbReference type="InterPro" id="IPR034061">
    <property type="entry name" value="Peptidases_S8_Autotransporter"/>
</dbReference>
<name>A0ABP7KXH3_9SPHN</name>
<keyword evidence="3" id="KW-0732">Signal</keyword>
<keyword evidence="9" id="KW-1185">Reference proteome</keyword>
<dbReference type="Proteomes" id="UP001500827">
    <property type="component" value="Unassembled WGS sequence"/>
</dbReference>
<dbReference type="InterPro" id="IPR036852">
    <property type="entry name" value="Peptidase_S8/S53_dom_sf"/>
</dbReference>
<evidence type="ECO:0000256" key="1">
    <source>
        <dbReference type="ARBA" id="ARBA00011073"/>
    </source>
</evidence>
<feature type="domain" description="Peptidase S8/S53" evidence="7">
    <location>
        <begin position="10"/>
        <end position="277"/>
    </location>
</feature>
<dbReference type="Pfam" id="PF00082">
    <property type="entry name" value="Peptidase_S8"/>
    <property type="match status" value="1"/>
</dbReference>
<comment type="similarity">
    <text evidence="1 6">Belongs to the peptidase S8 family.</text>
</comment>
<protein>
    <recommendedName>
        <fullName evidence="7">Peptidase S8/S53 domain-containing protein</fullName>
    </recommendedName>
</protein>
<evidence type="ECO:0000256" key="5">
    <source>
        <dbReference type="ARBA" id="ARBA00022825"/>
    </source>
</evidence>
<dbReference type="Gene3D" id="3.40.50.200">
    <property type="entry name" value="Peptidase S8/S53 domain"/>
    <property type="match status" value="1"/>
</dbReference>
<proteinExistence type="inferred from homology"/>
<comment type="caution">
    <text evidence="6">Lacks conserved residue(s) required for the propagation of feature annotation.</text>
</comment>
<sequence length="684" mass="70030">MSAYNAGATGKGVKIGIIDTGLNASLSEFSGKLDAGSVDISGTRGMGDDDGHGTMVSAIAAAAKNDVDMHGVAFDSTIVAVRADTPRSCTTTDGCSFDQAAIAKGIDAARTAGAKVINLSLAGEAPTTDTLAAVQRAVDAGIVIVMAAGYDIGTSPDIFARTVAQNFAGKVIIAGSVGVDDGKGGINLDSISDFSNKAGTSASSFLTARGLDVLAPDATGEDYLWFGADVAAPSISGAVALLAQAFPNLTGQQIVQLLFSSADDLGVAGVDAVYGNGRLNLAKAFAPKGTTMLAKTTMVVDSSTISQLPAAAGDAASTGSLGAVILDGFSRAYVMNLAATMRQAAQDYPLSCALDGNLQNTSLDAGPISIAMTVAARPGAGLGFSVDRLGIGPEDARKARLVAGSAVAHLNSKTLAAFGISESATSLRQRLSGAESSAFLIAKDGTSTTGSWGNTKGSMALRRQAGRFGLFAAGETGEVRNTIKANALGSPYRWASVGIDRDFGRTWLFAGLSRLQETDTVLGGRMNQVLGGGGASSIFLDVDFRRRFGSGVSAGLSARRGSTSFAGGKFQTAAYAMDVSKLGILNVNDRIGLRFSQPLRVDSGGFNLLLPISFDYDALTATDSWQHFSMRPSGREVDGELSYSSSVIGDAGWLSANLYVRKDPGHVASARPDVGSAIRFSLKF</sequence>
<evidence type="ECO:0000256" key="3">
    <source>
        <dbReference type="ARBA" id="ARBA00022729"/>
    </source>
</evidence>
<dbReference type="PRINTS" id="PR00723">
    <property type="entry name" value="SUBTILISIN"/>
</dbReference>
<evidence type="ECO:0000256" key="6">
    <source>
        <dbReference type="PROSITE-ProRule" id="PRU01240"/>
    </source>
</evidence>
<organism evidence="8 9">
    <name type="scientific">Sphingomonas limnosediminicola</name>
    <dbReference type="NCBI Taxonomy" id="940133"/>
    <lineage>
        <taxon>Bacteria</taxon>
        <taxon>Pseudomonadati</taxon>
        <taxon>Pseudomonadota</taxon>
        <taxon>Alphaproteobacteria</taxon>
        <taxon>Sphingomonadales</taxon>
        <taxon>Sphingomonadaceae</taxon>
        <taxon>Sphingomonas</taxon>
    </lineage>
</organism>
<dbReference type="InterPro" id="IPR050131">
    <property type="entry name" value="Peptidase_S8_subtilisin-like"/>
</dbReference>
<keyword evidence="4" id="KW-0378">Hydrolase</keyword>
<dbReference type="InterPro" id="IPR000209">
    <property type="entry name" value="Peptidase_S8/S53_dom"/>
</dbReference>
<dbReference type="PANTHER" id="PTHR43806:SF11">
    <property type="entry name" value="CEREVISIN-RELATED"/>
    <property type="match status" value="1"/>
</dbReference>
<dbReference type="EMBL" id="BAABBM010000001">
    <property type="protein sequence ID" value="GAA3889397.1"/>
    <property type="molecule type" value="Genomic_DNA"/>
</dbReference>
<dbReference type="RefSeq" id="WP_344698176.1">
    <property type="nucleotide sequence ID" value="NZ_BAABBM010000001.1"/>
</dbReference>
<accession>A0ABP7KXH3</accession>
<dbReference type="PROSITE" id="PS51892">
    <property type="entry name" value="SUBTILASE"/>
    <property type="match status" value="1"/>
</dbReference>
<evidence type="ECO:0000259" key="7">
    <source>
        <dbReference type="Pfam" id="PF00082"/>
    </source>
</evidence>
<comment type="caution">
    <text evidence="8">The sequence shown here is derived from an EMBL/GenBank/DDBJ whole genome shotgun (WGS) entry which is preliminary data.</text>
</comment>
<evidence type="ECO:0000256" key="2">
    <source>
        <dbReference type="ARBA" id="ARBA00022670"/>
    </source>
</evidence>
<dbReference type="PANTHER" id="PTHR43806">
    <property type="entry name" value="PEPTIDASE S8"/>
    <property type="match status" value="1"/>
</dbReference>